<dbReference type="AlphaFoldDB" id="A0A512M5C8"/>
<dbReference type="InterPro" id="IPR036237">
    <property type="entry name" value="Xyl_isomerase-like_sf"/>
</dbReference>
<dbReference type="EMBL" id="BKAG01000006">
    <property type="protein sequence ID" value="GEP41929.1"/>
    <property type="molecule type" value="Genomic_DNA"/>
</dbReference>
<dbReference type="OrthoDB" id="183819at2"/>
<dbReference type="SUPFAM" id="SSF51658">
    <property type="entry name" value="Xylose isomerase-like"/>
    <property type="match status" value="1"/>
</dbReference>
<evidence type="ECO:0000259" key="2">
    <source>
        <dbReference type="Pfam" id="PF01261"/>
    </source>
</evidence>
<feature type="chain" id="PRO_5021866801" description="Xylose isomerase-like TIM barrel domain-containing protein" evidence="1">
    <location>
        <begin position="34"/>
        <end position="308"/>
    </location>
</feature>
<dbReference type="RefSeq" id="WP_146849476.1">
    <property type="nucleotide sequence ID" value="NZ_BKAG01000006.1"/>
</dbReference>
<sequence length="308" mass="34589">MSLSSRRSFLQNASLLAGSIAAGAASTSTPAFAADAKTNKLCFFTKHLQGLSYDDIAGLASEMGVDGVESPIRPKGHIEPEKVEDELPKYIEALKKQNLEMTILTSGINEVSQEQRTEAVLRTAAKLGVKRFRMLYYKYDLTQPIWPQLQAVKPKLKDLIQLCQEIGIQPLFQNHSGKDYFGAPIWDIYSLMQEYKAEQFSFCYDIFHSTVEGGLQWPLSAALTSDHWGAIYFKDFKWEGRKAEGCPLGQGQVSPDFAKLLKKNKYAGPISLHVEYLTGDPKDPAVLKGFREAHLRDFKVLKEWMGWA</sequence>
<protein>
    <recommendedName>
        <fullName evidence="2">Xylose isomerase-like TIM barrel domain-containing protein</fullName>
    </recommendedName>
</protein>
<comment type="caution">
    <text evidence="3">The sequence shown here is derived from an EMBL/GenBank/DDBJ whole genome shotgun (WGS) entry which is preliminary data.</text>
</comment>
<dbReference type="PANTHER" id="PTHR12110">
    <property type="entry name" value="HYDROXYPYRUVATE ISOMERASE"/>
    <property type="match status" value="1"/>
</dbReference>
<gene>
    <name evidence="3" type="ORF">BGE01nite_12200</name>
</gene>
<dbReference type="InterPro" id="IPR013022">
    <property type="entry name" value="Xyl_isomerase-like_TIM-brl"/>
</dbReference>
<dbReference type="InterPro" id="IPR050312">
    <property type="entry name" value="IolE/XylAMocC-like"/>
</dbReference>
<dbReference type="Gene3D" id="3.20.20.150">
    <property type="entry name" value="Divalent-metal-dependent TIM barrel enzymes"/>
    <property type="match status" value="1"/>
</dbReference>
<keyword evidence="1" id="KW-0732">Signal</keyword>
<feature type="domain" description="Xylose isomerase-like TIM barrel" evidence="2">
    <location>
        <begin position="59"/>
        <end position="281"/>
    </location>
</feature>
<dbReference type="PANTHER" id="PTHR12110:SF53">
    <property type="entry name" value="BLR5974 PROTEIN"/>
    <property type="match status" value="1"/>
</dbReference>
<reference evidence="3 4" key="1">
    <citation type="submission" date="2019-07" db="EMBL/GenBank/DDBJ databases">
        <title>Whole genome shotgun sequence of Brevifollis gellanilyticus NBRC 108608.</title>
        <authorList>
            <person name="Hosoyama A."/>
            <person name="Uohara A."/>
            <person name="Ohji S."/>
            <person name="Ichikawa N."/>
        </authorList>
    </citation>
    <scope>NUCLEOTIDE SEQUENCE [LARGE SCALE GENOMIC DNA]</scope>
    <source>
        <strain evidence="3 4">NBRC 108608</strain>
    </source>
</reference>
<organism evidence="3 4">
    <name type="scientific">Brevifollis gellanilyticus</name>
    <dbReference type="NCBI Taxonomy" id="748831"/>
    <lineage>
        <taxon>Bacteria</taxon>
        <taxon>Pseudomonadati</taxon>
        <taxon>Verrucomicrobiota</taxon>
        <taxon>Verrucomicrobiia</taxon>
        <taxon>Verrucomicrobiales</taxon>
        <taxon>Verrucomicrobiaceae</taxon>
    </lineage>
</organism>
<proteinExistence type="predicted"/>
<dbReference type="PROSITE" id="PS51318">
    <property type="entry name" value="TAT"/>
    <property type="match status" value="1"/>
</dbReference>
<accession>A0A512M5C8</accession>
<dbReference type="InterPro" id="IPR006311">
    <property type="entry name" value="TAT_signal"/>
</dbReference>
<evidence type="ECO:0000256" key="1">
    <source>
        <dbReference type="SAM" id="SignalP"/>
    </source>
</evidence>
<evidence type="ECO:0000313" key="4">
    <source>
        <dbReference type="Proteomes" id="UP000321577"/>
    </source>
</evidence>
<evidence type="ECO:0000313" key="3">
    <source>
        <dbReference type="EMBL" id="GEP41929.1"/>
    </source>
</evidence>
<feature type="signal peptide" evidence="1">
    <location>
        <begin position="1"/>
        <end position="33"/>
    </location>
</feature>
<keyword evidence="4" id="KW-1185">Reference proteome</keyword>
<dbReference type="Pfam" id="PF01261">
    <property type="entry name" value="AP_endonuc_2"/>
    <property type="match status" value="1"/>
</dbReference>
<name>A0A512M5C8_9BACT</name>
<dbReference type="Proteomes" id="UP000321577">
    <property type="component" value="Unassembled WGS sequence"/>
</dbReference>